<sequence>MKIASLELKCVILILLSSNLWTLIIAISSDDDHAEILNKLKNDFRDVRHTNQYAVLYVPPPNAPRGRVQYVPRTPQISPGTVIVPEVDNSNRNRYPQNYAGSTVDLNGAEYGNMMHRARGRTIHTEDLSLNLVYPGMQNWYNEHFRGRTISAAYLYTHFLPCPRCFDIIRNFVQTTGIRLYVGYTDLFGGMREGGNPNLERDTRQRRNNIQNFLNDNRGLLLQVADRGICHQPGIGGRIGRDISDICKTTVEMLVIAMDFTSGKAQVWFNGFNPDYYGWVALLDKNNKRLTWEYTNSKTTGKITFNQYIQNGAYIQYWPNYKRTIRQSYPWKDCGFEFIKLHKLPYTVQTPAIFAEIKLTMMGAYAAVLIKKSRYYTPNSYDWVMIQTLAQIDSKSYQTWNWVSKFTHESDYFYYQFSLGSQFADGFRAKYVFYDGTKYRYEGIYDNASPIWTPGGCQGGSY</sequence>
<dbReference type="OrthoDB" id="10519508at2759"/>
<dbReference type="AlphaFoldDB" id="A0A6J8EZZ5"/>
<evidence type="ECO:0000256" key="1">
    <source>
        <dbReference type="SAM" id="SignalP"/>
    </source>
</evidence>
<gene>
    <name evidence="2" type="ORF">MCOR_57811</name>
</gene>
<feature type="signal peptide" evidence="1">
    <location>
        <begin position="1"/>
        <end position="26"/>
    </location>
</feature>
<proteinExistence type="predicted"/>
<reference evidence="2 3" key="1">
    <citation type="submission" date="2020-06" db="EMBL/GenBank/DDBJ databases">
        <authorList>
            <person name="Li R."/>
            <person name="Bekaert M."/>
        </authorList>
    </citation>
    <scope>NUCLEOTIDE SEQUENCE [LARGE SCALE GENOMIC DNA]</scope>
    <source>
        <strain evidence="3">wild</strain>
    </source>
</reference>
<dbReference type="Proteomes" id="UP000507470">
    <property type="component" value="Unassembled WGS sequence"/>
</dbReference>
<accession>A0A6J8EZZ5</accession>
<name>A0A6J8EZZ5_MYTCO</name>
<keyword evidence="1" id="KW-0732">Signal</keyword>
<feature type="chain" id="PRO_5026686215" evidence="1">
    <location>
        <begin position="27"/>
        <end position="462"/>
    </location>
</feature>
<dbReference type="EMBL" id="CACVKT020010330">
    <property type="protein sequence ID" value="CAC5426070.1"/>
    <property type="molecule type" value="Genomic_DNA"/>
</dbReference>
<evidence type="ECO:0000313" key="3">
    <source>
        <dbReference type="Proteomes" id="UP000507470"/>
    </source>
</evidence>
<protein>
    <submittedName>
        <fullName evidence="2">Uncharacterized protein</fullName>
    </submittedName>
</protein>
<organism evidence="2 3">
    <name type="scientific">Mytilus coruscus</name>
    <name type="common">Sea mussel</name>
    <dbReference type="NCBI Taxonomy" id="42192"/>
    <lineage>
        <taxon>Eukaryota</taxon>
        <taxon>Metazoa</taxon>
        <taxon>Spiralia</taxon>
        <taxon>Lophotrochozoa</taxon>
        <taxon>Mollusca</taxon>
        <taxon>Bivalvia</taxon>
        <taxon>Autobranchia</taxon>
        <taxon>Pteriomorphia</taxon>
        <taxon>Mytilida</taxon>
        <taxon>Mytiloidea</taxon>
        <taxon>Mytilidae</taxon>
        <taxon>Mytilinae</taxon>
        <taxon>Mytilus</taxon>
    </lineage>
</organism>
<evidence type="ECO:0000313" key="2">
    <source>
        <dbReference type="EMBL" id="CAC5426070.1"/>
    </source>
</evidence>
<keyword evidence="3" id="KW-1185">Reference proteome</keyword>